<dbReference type="GeneID" id="91991370"/>
<comment type="caution">
    <text evidence="1">The sequence shown here is derived from an EMBL/GenBank/DDBJ whole genome shotgun (WGS) entry which is preliminary data.</text>
</comment>
<reference evidence="1" key="2">
    <citation type="submission" date="2024-01" db="EMBL/GenBank/DDBJ databases">
        <title>Comparative genomics of Cryptococcus and Kwoniella reveals pathogenesis evolution and contrasting modes of karyotype evolution via chromosome fusion or intercentromeric recombination.</title>
        <authorList>
            <person name="Coelho M.A."/>
            <person name="David-Palma M."/>
            <person name="Shea T."/>
            <person name="Bowers K."/>
            <person name="Mcginley-Smith S."/>
            <person name="Mohammad A.W."/>
            <person name="Gnirke A."/>
            <person name="Yurkov A.M."/>
            <person name="Nowrousian M."/>
            <person name="Sun S."/>
            <person name="Cuomo C.A."/>
            <person name="Heitman J."/>
        </authorList>
    </citation>
    <scope>NUCLEOTIDE SEQUENCE</scope>
    <source>
        <strain evidence="1">IND107</strain>
    </source>
</reference>
<sequence>MANRQPFLISSFQTEQQAYPTSARQHLQLLDVSHGEGKGKKKFDVINEIPSYNWINSFDNLPRVDAVQKKIGGNMQ</sequence>
<gene>
    <name evidence="1" type="ORF">I308_104514</name>
</gene>
<accession>A0ABR3BNQ3</accession>
<evidence type="ECO:0000313" key="2">
    <source>
        <dbReference type="Proteomes" id="UP000054399"/>
    </source>
</evidence>
<keyword evidence="2" id="KW-1185">Reference proteome</keyword>
<dbReference type="Proteomes" id="UP000054399">
    <property type="component" value="Unassembled WGS sequence"/>
</dbReference>
<dbReference type="EMBL" id="ATAM02000008">
    <property type="protein sequence ID" value="KAL0245391.1"/>
    <property type="molecule type" value="Genomic_DNA"/>
</dbReference>
<reference evidence="1" key="1">
    <citation type="submission" date="2015-01" db="EMBL/GenBank/DDBJ databases">
        <authorList>
            <consortium name="The Broad Institute Genomics Platform"/>
            <person name="Cuomo C."/>
            <person name="Litvintseva A."/>
            <person name="Chen Y."/>
            <person name="Heitman J."/>
            <person name="Sun S."/>
            <person name="Springer D."/>
            <person name="Dromer F."/>
            <person name="Young S."/>
            <person name="Zeng Q."/>
            <person name="Gargeya S."/>
            <person name="Abouelleil A."/>
            <person name="Alvarado L."/>
            <person name="Chapman S.B."/>
            <person name="Gainer-Dewar J."/>
            <person name="Goldberg J."/>
            <person name="Griggs A."/>
            <person name="Gujja S."/>
            <person name="Hansen M."/>
            <person name="Howarth C."/>
            <person name="Imamovic A."/>
            <person name="Larimer J."/>
            <person name="Murphy C."/>
            <person name="Naylor J."/>
            <person name="Pearson M."/>
            <person name="Priest M."/>
            <person name="Roberts A."/>
            <person name="Saif S."/>
            <person name="Shea T."/>
            <person name="Sykes S."/>
            <person name="Wortman J."/>
            <person name="Nusbaum C."/>
            <person name="Birren B."/>
        </authorList>
    </citation>
    <scope>NUCLEOTIDE SEQUENCE</scope>
    <source>
        <strain evidence="1">IND107</strain>
    </source>
</reference>
<proteinExistence type="predicted"/>
<organism evidence="1 2">
    <name type="scientific">Cryptococcus tetragattii IND107</name>
    <dbReference type="NCBI Taxonomy" id="1296105"/>
    <lineage>
        <taxon>Eukaryota</taxon>
        <taxon>Fungi</taxon>
        <taxon>Dikarya</taxon>
        <taxon>Basidiomycota</taxon>
        <taxon>Agaricomycotina</taxon>
        <taxon>Tremellomycetes</taxon>
        <taxon>Tremellales</taxon>
        <taxon>Cryptococcaceae</taxon>
        <taxon>Cryptococcus</taxon>
        <taxon>Cryptococcus gattii species complex</taxon>
    </lineage>
</organism>
<name>A0ABR3BNQ3_9TREE</name>
<evidence type="ECO:0000313" key="1">
    <source>
        <dbReference type="EMBL" id="KAL0245391.1"/>
    </source>
</evidence>
<protein>
    <submittedName>
        <fullName evidence="1">Uncharacterized protein</fullName>
    </submittedName>
</protein>
<dbReference type="RefSeq" id="XP_066612475.1">
    <property type="nucleotide sequence ID" value="XM_066758988.1"/>
</dbReference>